<keyword evidence="8" id="KW-0482">Metalloprotease</keyword>
<evidence type="ECO:0000256" key="4">
    <source>
        <dbReference type="ARBA" id="ARBA00022723"/>
    </source>
</evidence>
<dbReference type="InterPro" id="IPR006311">
    <property type="entry name" value="TAT_signal"/>
</dbReference>
<evidence type="ECO:0000256" key="7">
    <source>
        <dbReference type="ARBA" id="ARBA00022833"/>
    </source>
</evidence>
<keyword evidence="6" id="KW-0378">Hydrolase</keyword>
<comment type="pathway">
    <text evidence="2">Cell wall biogenesis; cell wall polysaccharide biosynthesis.</text>
</comment>
<dbReference type="GO" id="GO:0046872">
    <property type="term" value="F:metal ion binding"/>
    <property type="evidence" value="ECO:0007669"/>
    <property type="project" value="UniProtKB-KW"/>
</dbReference>
<keyword evidence="7" id="KW-0862">Zinc</keyword>
<comment type="cofactor">
    <cofactor evidence="1">
        <name>Zn(2+)</name>
        <dbReference type="ChEBI" id="CHEBI:29105"/>
    </cofactor>
</comment>
<evidence type="ECO:0000313" key="13">
    <source>
        <dbReference type="EMBL" id="MBK0397867.1"/>
    </source>
</evidence>
<keyword evidence="5 12" id="KW-0732">Signal</keyword>
<dbReference type="PANTHER" id="PTHR37425:SF1">
    <property type="entry name" value="OUTER MEMBRANE PROTEIN"/>
    <property type="match status" value="1"/>
</dbReference>
<dbReference type="InterPro" id="IPR010275">
    <property type="entry name" value="MepK"/>
</dbReference>
<dbReference type="InterPro" id="IPR009045">
    <property type="entry name" value="Zn_M74/Hedgehog-like"/>
</dbReference>
<feature type="chain" id="PRO_5035325615" description="Murein endopeptidase K" evidence="12">
    <location>
        <begin position="26"/>
        <end position="183"/>
    </location>
</feature>
<keyword evidence="9" id="KW-0961">Cell wall biogenesis/degradation</keyword>
<evidence type="ECO:0000256" key="1">
    <source>
        <dbReference type="ARBA" id="ARBA00001947"/>
    </source>
</evidence>
<dbReference type="PANTHER" id="PTHR37425">
    <property type="match status" value="1"/>
</dbReference>
<evidence type="ECO:0000256" key="6">
    <source>
        <dbReference type="ARBA" id="ARBA00022801"/>
    </source>
</evidence>
<organism evidence="13 14">
    <name type="scientific">Thermohalobaculum xanthum</name>
    <dbReference type="NCBI Taxonomy" id="2753746"/>
    <lineage>
        <taxon>Bacteria</taxon>
        <taxon>Pseudomonadati</taxon>
        <taxon>Pseudomonadota</taxon>
        <taxon>Alphaproteobacteria</taxon>
        <taxon>Rhodobacterales</taxon>
        <taxon>Paracoccaceae</taxon>
        <taxon>Thermohalobaculum</taxon>
    </lineage>
</organism>
<keyword evidence="14" id="KW-1185">Reference proteome</keyword>
<comment type="similarity">
    <text evidence="10">Belongs to the peptidase M15 family.</text>
</comment>
<dbReference type="GO" id="GO:0008237">
    <property type="term" value="F:metallopeptidase activity"/>
    <property type="evidence" value="ECO:0007669"/>
    <property type="project" value="UniProtKB-KW"/>
</dbReference>
<dbReference type="GO" id="GO:0071555">
    <property type="term" value="P:cell wall organization"/>
    <property type="evidence" value="ECO:0007669"/>
    <property type="project" value="UniProtKB-KW"/>
</dbReference>
<reference evidence="13" key="1">
    <citation type="submission" date="2020-12" db="EMBL/GenBank/DDBJ databases">
        <title>Bacterial taxonomy.</title>
        <authorList>
            <person name="Pan X."/>
        </authorList>
    </citation>
    <scope>NUCLEOTIDE SEQUENCE</scope>
    <source>
        <strain evidence="13">M0105</strain>
    </source>
</reference>
<dbReference type="SUPFAM" id="SSF55166">
    <property type="entry name" value="Hedgehog/DD-peptidase"/>
    <property type="match status" value="1"/>
</dbReference>
<keyword evidence="3" id="KW-0645">Protease</keyword>
<dbReference type="Gene3D" id="3.30.1380.10">
    <property type="match status" value="1"/>
</dbReference>
<keyword evidence="4" id="KW-0479">Metal-binding</keyword>
<protein>
    <recommendedName>
        <fullName evidence="11">Murein endopeptidase K</fullName>
    </recommendedName>
</protein>
<dbReference type="GO" id="GO:0006508">
    <property type="term" value="P:proteolysis"/>
    <property type="evidence" value="ECO:0007669"/>
    <property type="project" value="UniProtKB-KW"/>
</dbReference>
<feature type="signal peptide" evidence="12">
    <location>
        <begin position="1"/>
        <end position="25"/>
    </location>
</feature>
<dbReference type="AlphaFoldDB" id="A0A8J7M528"/>
<sequence>MTMDRRRFMTGAAALAALAASATPAAPAVLRGRGDFRSLSLVNRRTGEWIKSVYWIEGEYVPEALESMNHILRDWRQDREMEMDPTVLDILSATHGLLDTTEPFEVISGYRTPETNSLLRNRSKGVASNSYHIKGMAVDVTLKSRSVRQISGAGLSLRAGGVGKYSRSQFVHLDSGPVREWGR</sequence>
<dbReference type="Proteomes" id="UP000655420">
    <property type="component" value="Unassembled WGS sequence"/>
</dbReference>
<evidence type="ECO:0000256" key="3">
    <source>
        <dbReference type="ARBA" id="ARBA00022670"/>
    </source>
</evidence>
<evidence type="ECO:0000256" key="12">
    <source>
        <dbReference type="SAM" id="SignalP"/>
    </source>
</evidence>
<accession>A0A8J7M528</accession>
<dbReference type="PROSITE" id="PS51318">
    <property type="entry name" value="TAT"/>
    <property type="match status" value="1"/>
</dbReference>
<name>A0A8J7M528_9RHOB</name>
<evidence type="ECO:0000256" key="10">
    <source>
        <dbReference type="ARBA" id="ARBA00093448"/>
    </source>
</evidence>
<dbReference type="Pfam" id="PF05951">
    <property type="entry name" value="Peptidase_M15_2"/>
    <property type="match status" value="1"/>
</dbReference>
<gene>
    <name evidence="13" type="ORF">H0I76_01585</name>
</gene>
<evidence type="ECO:0000256" key="11">
    <source>
        <dbReference type="ARBA" id="ARBA00093666"/>
    </source>
</evidence>
<evidence type="ECO:0000313" key="14">
    <source>
        <dbReference type="Proteomes" id="UP000655420"/>
    </source>
</evidence>
<comment type="caution">
    <text evidence="13">The sequence shown here is derived from an EMBL/GenBank/DDBJ whole genome shotgun (WGS) entry which is preliminary data.</text>
</comment>
<evidence type="ECO:0000256" key="5">
    <source>
        <dbReference type="ARBA" id="ARBA00022729"/>
    </source>
</evidence>
<dbReference type="EMBL" id="JAEHHL010000001">
    <property type="protein sequence ID" value="MBK0397867.1"/>
    <property type="molecule type" value="Genomic_DNA"/>
</dbReference>
<evidence type="ECO:0000256" key="9">
    <source>
        <dbReference type="ARBA" id="ARBA00023316"/>
    </source>
</evidence>
<evidence type="ECO:0000256" key="2">
    <source>
        <dbReference type="ARBA" id="ARBA00004776"/>
    </source>
</evidence>
<proteinExistence type="inferred from homology"/>
<evidence type="ECO:0000256" key="8">
    <source>
        <dbReference type="ARBA" id="ARBA00023049"/>
    </source>
</evidence>